<dbReference type="OrthoDB" id="573055at2"/>
<dbReference type="AlphaFoldDB" id="A0A238JTP4"/>
<organism evidence="1 2">
    <name type="scientific">Maliponia aquimaris</name>
    <dbReference type="NCBI Taxonomy" id="1673631"/>
    <lineage>
        <taxon>Bacteria</taxon>
        <taxon>Pseudomonadati</taxon>
        <taxon>Pseudomonadota</taxon>
        <taxon>Alphaproteobacteria</taxon>
        <taxon>Rhodobacterales</taxon>
        <taxon>Paracoccaceae</taxon>
        <taxon>Maliponia</taxon>
    </lineage>
</organism>
<dbReference type="EMBL" id="FXYF01000001">
    <property type="protein sequence ID" value="SMX33564.1"/>
    <property type="molecule type" value="Genomic_DNA"/>
</dbReference>
<dbReference type="RefSeq" id="WP_094019355.1">
    <property type="nucleotide sequence ID" value="NZ_FXYF01000001.1"/>
</dbReference>
<accession>A0A238JTP4</accession>
<keyword evidence="2" id="KW-1185">Reference proteome</keyword>
<proteinExistence type="predicted"/>
<sequence length="115" mass="12771">MKYLIPLLLIAPPLFADPPQIEGVEAQDAGNGWRFAVTLRHPDTGWDHYADAWRIELEDGTVLGTRVLVHPHETEQPFTRSQGGIVIPDGTERVVVRARCLVDGWSDAATVYTLP</sequence>
<evidence type="ECO:0000313" key="2">
    <source>
        <dbReference type="Proteomes" id="UP000207598"/>
    </source>
</evidence>
<reference evidence="1 2" key="1">
    <citation type="submission" date="2017-05" db="EMBL/GenBank/DDBJ databases">
        <authorList>
            <person name="Song R."/>
            <person name="Chenine A.L."/>
            <person name="Ruprecht R.M."/>
        </authorList>
    </citation>
    <scope>NUCLEOTIDE SEQUENCE [LARGE SCALE GENOMIC DNA]</scope>
    <source>
        <strain evidence="1 2">CECT 8898</strain>
    </source>
</reference>
<gene>
    <name evidence="1" type="ORF">MAA8898_00491</name>
</gene>
<dbReference type="Proteomes" id="UP000207598">
    <property type="component" value="Unassembled WGS sequence"/>
</dbReference>
<evidence type="ECO:0000313" key="1">
    <source>
        <dbReference type="EMBL" id="SMX33564.1"/>
    </source>
</evidence>
<protein>
    <submittedName>
        <fullName evidence="1">Uncharacterized protein</fullName>
    </submittedName>
</protein>
<name>A0A238JTP4_9RHOB</name>